<proteinExistence type="predicted"/>
<reference evidence="1 2" key="1">
    <citation type="journal article" date="2018" name="Gigascience">
        <title>Genomes of trombidid mites reveal novel predicted allergens and laterally-transferred genes associated with secondary metabolism.</title>
        <authorList>
            <person name="Dong X."/>
            <person name="Chaisiri K."/>
            <person name="Xia D."/>
            <person name="Armstrong S.D."/>
            <person name="Fang Y."/>
            <person name="Donnelly M.J."/>
            <person name="Kadowaki T."/>
            <person name="McGarry J.W."/>
            <person name="Darby A.C."/>
            <person name="Makepeace B.L."/>
        </authorList>
    </citation>
    <scope>NUCLEOTIDE SEQUENCE [LARGE SCALE GENOMIC DNA]</scope>
    <source>
        <strain evidence="1">UoL-WK</strain>
    </source>
</reference>
<evidence type="ECO:0000313" key="2">
    <source>
        <dbReference type="Proteomes" id="UP000285301"/>
    </source>
</evidence>
<sequence>MDETKSSNLLSFMNRIDAKMNESENKITEIRKQLEQRSGSVDSSMQDYGVKIRNIELKANLSLAAISNEIKPQIKTFENFKNLLPIYHHMIKAIPENRITFLTRAIFKRTCGELRITSSDAHSLTLKYENNIDCFYIIRNDHSFLTECWNSNFNTEDKFDYVIMSDFTRILIFTGTNGTIPKHKALVFNEPIIYLYFHTDGQGVEQNIVYHCNSD</sequence>
<dbReference type="SUPFAM" id="SSF49854">
    <property type="entry name" value="Spermadhesin, CUB domain"/>
    <property type="match status" value="1"/>
</dbReference>
<dbReference type="EMBL" id="NCKU01001226">
    <property type="protein sequence ID" value="RWS12694.1"/>
    <property type="molecule type" value="Genomic_DNA"/>
</dbReference>
<dbReference type="InterPro" id="IPR035914">
    <property type="entry name" value="Sperma_CUB_dom_sf"/>
</dbReference>
<gene>
    <name evidence="1" type="ORF">B4U79_17993</name>
</gene>
<keyword evidence="2" id="KW-1185">Reference proteome</keyword>
<accession>A0A3S3P0B1</accession>
<name>A0A3S3P0B1_9ACAR</name>
<comment type="caution">
    <text evidence="1">The sequence shown here is derived from an EMBL/GenBank/DDBJ whole genome shotgun (WGS) entry which is preliminary data.</text>
</comment>
<evidence type="ECO:0000313" key="1">
    <source>
        <dbReference type="EMBL" id="RWS12694.1"/>
    </source>
</evidence>
<organism evidence="1 2">
    <name type="scientific">Dinothrombium tinctorium</name>
    <dbReference type="NCBI Taxonomy" id="1965070"/>
    <lineage>
        <taxon>Eukaryota</taxon>
        <taxon>Metazoa</taxon>
        <taxon>Ecdysozoa</taxon>
        <taxon>Arthropoda</taxon>
        <taxon>Chelicerata</taxon>
        <taxon>Arachnida</taxon>
        <taxon>Acari</taxon>
        <taxon>Acariformes</taxon>
        <taxon>Trombidiformes</taxon>
        <taxon>Prostigmata</taxon>
        <taxon>Anystina</taxon>
        <taxon>Parasitengona</taxon>
        <taxon>Trombidioidea</taxon>
        <taxon>Trombidiidae</taxon>
        <taxon>Dinothrombium</taxon>
    </lineage>
</organism>
<dbReference type="Proteomes" id="UP000285301">
    <property type="component" value="Unassembled WGS sequence"/>
</dbReference>
<protein>
    <submittedName>
        <fullName evidence="1">Uncharacterized protein</fullName>
    </submittedName>
</protein>
<dbReference type="Gene3D" id="2.60.120.290">
    <property type="entry name" value="Spermadhesin, CUB domain"/>
    <property type="match status" value="1"/>
</dbReference>
<dbReference type="AlphaFoldDB" id="A0A3S3P0B1"/>